<dbReference type="FunFam" id="2.10.90.10:FF:000036">
    <property type="entry name" value="Sclerostin"/>
    <property type="match status" value="1"/>
</dbReference>
<dbReference type="SMART" id="SM00041">
    <property type="entry name" value="CT"/>
    <property type="match status" value="1"/>
</dbReference>
<comment type="function">
    <text evidence="1">Negative regulator of bone growth that acts through inhibition of Wnt signaling and bone formation.</text>
</comment>
<dbReference type="GO" id="GO:0030178">
    <property type="term" value="P:negative regulation of Wnt signaling pathway"/>
    <property type="evidence" value="ECO:0007669"/>
    <property type="project" value="TreeGrafter"/>
</dbReference>
<feature type="compositionally biased region" description="Basic residues" evidence="12">
    <location>
        <begin position="222"/>
        <end position="232"/>
    </location>
</feature>
<evidence type="ECO:0000313" key="15">
    <source>
        <dbReference type="EMBL" id="KAK1331137.1"/>
    </source>
</evidence>
<evidence type="ECO:0000256" key="9">
    <source>
        <dbReference type="ARBA" id="ARBA00022729"/>
    </source>
</evidence>
<evidence type="ECO:0000256" key="4">
    <source>
        <dbReference type="ARBA" id="ARBA00011121"/>
    </source>
</evidence>
<dbReference type="GO" id="GO:0036122">
    <property type="term" value="F:BMP binding"/>
    <property type="evidence" value="ECO:0007669"/>
    <property type="project" value="TreeGrafter"/>
</dbReference>
<evidence type="ECO:0000256" key="12">
    <source>
        <dbReference type="SAM" id="MobiDB-lite"/>
    </source>
</evidence>
<reference evidence="15" key="1">
    <citation type="submission" date="2023-06" db="EMBL/GenBank/DDBJ databases">
        <title>Reference genome for the Northern bat (Eptesicus nilssonii), a most northern bat species.</title>
        <authorList>
            <person name="Laine V.N."/>
            <person name="Pulliainen A.T."/>
            <person name="Lilley T.M."/>
        </authorList>
    </citation>
    <scope>NUCLEOTIDE SEQUENCE</scope>
    <source>
        <strain evidence="15">BLF_Eptnil</strain>
        <tissue evidence="15">Kidney</tissue>
    </source>
</reference>
<organism evidence="15 16">
    <name type="scientific">Cnephaeus nilssonii</name>
    <name type="common">Northern bat</name>
    <name type="synonym">Eptesicus nilssonii</name>
    <dbReference type="NCBI Taxonomy" id="3371016"/>
    <lineage>
        <taxon>Eukaryota</taxon>
        <taxon>Metazoa</taxon>
        <taxon>Chordata</taxon>
        <taxon>Craniata</taxon>
        <taxon>Vertebrata</taxon>
        <taxon>Euteleostomi</taxon>
        <taxon>Mammalia</taxon>
        <taxon>Eutheria</taxon>
        <taxon>Laurasiatheria</taxon>
        <taxon>Chiroptera</taxon>
        <taxon>Yangochiroptera</taxon>
        <taxon>Vespertilionidae</taxon>
        <taxon>Cnephaeus</taxon>
    </lineage>
</organism>
<feature type="region of interest" description="Disordered" evidence="12">
    <location>
        <begin position="41"/>
        <end position="71"/>
    </location>
</feature>
<dbReference type="GO" id="GO:0008201">
    <property type="term" value="F:heparin binding"/>
    <property type="evidence" value="ECO:0007669"/>
    <property type="project" value="UniProtKB-KW"/>
</dbReference>
<accession>A0AA40HHV8</accession>
<dbReference type="EMBL" id="JAULJE010000020">
    <property type="protein sequence ID" value="KAK1331137.1"/>
    <property type="molecule type" value="Genomic_DNA"/>
</dbReference>
<dbReference type="InterPro" id="IPR029034">
    <property type="entry name" value="Cystine-knot_cytokine"/>
</dbReference>
<evidence type="ECO:0000259" key="14">
    <source>
        <dbReference type="SMART" id="SM00041"/>
    </source>
</evidence>
<dbReference type="GO" id="GO:0005615">
    <property type="term" value="C:extracellular space"/>
    <property type="evidence" value="ECO:0007669"/>
    <property type="project" value="InterPro"/>
</dbReference>
<evidence type="ECO:0000256" key="8">
    <source>
        <dbReference type="ARBA" id="ARBA00022687"/>
    </source>
</evidence>
<comment type="subunit">
    <text evidence="4">Interacts with LRP4 (via the extracellular domain); the interaction facilitates the inhibition of Wnt signaling. Interacts with LRP5 (via the first two YWTD-EGF repeat domains); the interaction inhibits Wnt-mediated signaling. Interacts with LRP6.</text>
</comment>
<dbReference type="AlphaFoldDB" id="A0AA40HHV8"/>
<dbReference type="PANTHER" id="PTHR14903:SF4">
    <property type="entry name" value="SCLEROSTIN"/>
    <property type="match status" value="1"/>
</dbReference>
<keyword evidence="7" id="KW-0358">Heparin-binding</keyword>
<evidence type="ECO:0000256" key="7">
    <source>
        <dbReference type="ARBA" id="ARBA00022674"/>
    </source>
</evidence>
<keyword evidence="9 13" id="KW-0732">Signal</keyword>
<dbReference type="GO" id="GO:0030514">
    <property type="term" value="P:negative regulation of BMP signaling pathway"/>
    <property type="evidence" value="ECO:0007669"/>
    <property type="project" value="TreeGrafter"/>
</dbReference>
<comment type="caution">
    <text evidence="15">The sequence shown here is derived from an EMBL/GenBank/DDBJ whole genome shotgun (WGS) entry which is preliminary data.</text>
</comment>
<dbReference type="PANTHER" id="PTHR14903">
    <property type="entry name" value="SCLEROSTIN-RELATED"/>
    <property type="match status" value="1"/>
</dbReference>
<dbReference type="InterPro" id="IPR006207">
    <property type="entry name" value="Cys_knot_C"/>
</dbReference>
<sequence>MQLSLALGLVCLLVHAAFRAVEAQGWQAFKNDATEIIPELGEYPEPPPELENNKTMNRAENGGRPPHHPFETKDVSEYSCRELHFTRYVTDGSCRSAKPVTELVCSGQCGPARLLPNAIGRGKWWRPNGPDFRCIPDRYRAQRVQLLCPGGAAPRARKVRLVASCKCKRLTRSHNQSELKDFGPRPRGRRRAGSCGPAPGAPKPTRRSWRTPIRASRQPRLPGRRPGTRRPRFLPSARGPIVCISF</sequence>
<evidence type="ECO:0000256" key="2">
    <source>
        <dbReference type="ARBA" id="ARBA00004613"/>
    </source>
</evidence>
<dbReference type="GO" id="GO:0016055">
    <property type="term" value="P:Wnt signaling pathway"/>
    <property type="evidence" value="ECO:0007669"/>
    <property type="project" value="UniProtKB-KW"/>
</dbReference>
<keyword evidence="10" id="KW-1015">Disulfide bond</keyword>
<dbReference type="Proteomes" id="UP001177744">
    <property type="component" value="Unassembled WGS sequence"/>
</dbReference>
<evidence type="ECO:0000256" key="10">
    <source>
        <dbReference type="ARBA" id="ARBA00023157"/>
    </source>
</evidence>
<keyword evidence="6" id="KW-0964">Secreted</keyword>
<dbReference type="Gene3D" id="2.10.90.10">
    <property type="entry name" value="Cystine-knot cytokines"/>
    <property type="match status" value="1"/>
</dbReference>
<feature type="signal peptide" evidence="13">
    <location>
        <begin position="1"/>
        <end position="23"/>
    </location>
</feature>
<name>A0AA40HHV8_CNENI</name>
<evidence type="ECO:0000256" key="13">
    <source>
        <dbReference type="SAM" id="SignalP"/>
    </source>
</evidence>
<keyword evidence="8" id="KW-0879">Wnt signaling pathway</keyword>
<comment type="similarity">
    <text evidence="3">Belongs to the sclerostin family.</text>
</comment>
<comment type="subcellular location">
    <subcellularLocation>
        <location evidence="2">Secreted</location>
    </subcellularLocation>
</comment>
<feature type="region of interest" description="Disordered" evidence="12">
    <location>
        <begin position="176"/>
        <end position="235"/>
    </location>
</feature>
<evidence type="ECO:0000256" key="1">
    <source>
        <dbReference type="ARBA" id="ARBA00002193"/>
    </source>
</evidence>
<gene>
    <name evidence="15" type="ORF">QTO34_009086</name>
</gene>
<dbReference type="GO" id="GO:0001503">
    <property type="term" value="P:ossification"/>
    <property type="evidence" value="ECO:0007669"/>
    <property type="project" value="TreeGrafter"/>
</dbReference>
<proteinExistence type="inferred from homology"/>
<evidence type="ECO:0000256" key="11">
    <source>
        <dbReference type="ARBA" id="ARBA00023180"/>
    </source>
</evidence>
<protein>
    <recommendedName>
        <fullName evidence="5">Sclerostin</fullName>
    </recommendedName>
</protein>
<keyword evidence="16" id="KW-1185">Reference proteome</keyword>
<evidence type="ECO:0000256" key="5">
    <source>
        <dbReference type="ARBA" id="ARBA00018019"/>
    </source>
</evidence>
<evidence type="ECO:0000313" key="16">
    <source>
        <dbReference type="Proteomes" id="UP001177744"/>
    </source>
</evidence>
<evidence type="ECO:0000256" key="6">
    <source>
        <dbReference type="ARBA" id="ARBA00022525"/>
    </source>
</evidence>
<dbReference type="Pfam" id="PF05463">
    <property type="entry name" value="Sclerostin"/>
    <property type="match status" value="1"/>
</dbReference>
<feature type="domain" description="CTCK" evidence="14">
    <location>
        <begin position="82"/>
        <end position="172"/>
    </location>
</feature>
<feature type="chain" id="PRO_5041413690" description="Sclerostin" evidence="13">
    <location>
        <begin position="24"/>
        <end position="246"/>
    </location>
</feature>
<evidence type="ECO:0000256" key="3">
    <source>
        <dbReference type="ARBA" id="ARBA00007850"/>
    </source>
</evidence>
<keyword evidence="11" id="KW-0325">Glycoprotein</keyword>
<dbReference type="InterPro" id="IPR008835">
    <property type="entry name" value="Sclerostin/SOSTDC1"/>
</dbReference>